<dbReference type="EMBL" id="CH408029">
    <property type="protein sequence ID" value="EAQ93795.1"/>
    <property type="molecule type" value="Genomic_DNA"/>
</dbReference>
<name>Q2HCM4_CHAGB</name>
<evidence type="ECO:0000313" key="2">
    <source>
        <dbReference type="Proteomes" id="UP000001056"/>
    </source>
</evidence>
<reference evidence="2" key="1">
    <citation type="journal article" date="2015" name="Genome Announc.">
        <title>Draft genome sequence of the cellulolytic fungus Chaetomium globosum.</title>
        <authorList>
            <person name="Cuomo C.A."/>
            <person name="Untereiner W.A."/>
            <person name="Ma L.-J."/>
            <person name="Grabherr M."/>
            <person name="Birren B.W."/>
        </authorList>
    </citation>
    <scope>NUCLEOTIDE SEQUENCE [LARGE SCALE GENOMIC DNA]</scope>
    <source>
        <strain evidence="2">ATCC 6205 / CBS 148.51 / DSM 1962 / NBRC 6347 / NRRL 1970</strain>
    </source>
</reference>
<dbReference type="InParanoid" id="Q2HCM4"/>
<organism evidence="1 2">
    <name type="scientific">Chaetomium globosum (strain ATCC 6205 / CBS 148.51 / DSM 1962 / NBRC 6347 / NRRL 1970)</name>
    <name type="common">Soil fungus</name>
    <dbReference type="NCBI Taxonomy" id="306901"/>
    <lineage>
        <taxon>Eukaryota</taxon>
        <taxon>Fungi</taxon>
        <taxon>Dikarya</taxon>
        <taxon>Ascomycota</taxon>
        <taxon>Pezizomycotina</taxon>
        <taxon>Sordariomycetes</taxon>
        <taxon>Sordariomycetidae</taxon>
        <taxon>Sordariales</taxon>
        <taxon>Chaetomiaceae</taxon>
        <taxon>Chaetomium</taxon>
    </lineage>
</organism>
<sequence length="114" mass="12584">MSMLIGRWSGSFSYPNDSEKEITFTIEKSANGSLFIGTGHEPSGEFDIIAGQVIESEGQDIVTFAQIYKSIWEGQIWSFRGVVGGNGGFITGQWFDSPADGRNRIGSWNVQRIE</sequence>
<dbReference type="HOGENOM" id="CLU_2120815_0_0_1"/>
<dbReference type="GeneID" id="4388106"/>
<dbReference type="OrthoDB" id="5169161at2759"/>
<keyword evidence="2" id="KW-1185">Reference proteome</keyword>
<proteinExistence type="predicted"/>
<dbReference type="RefSeq" id="XP_001221251.1">
    <property type="nucleotide sequence ID" value="XM_001221250.1"/>
</dbReference>
<evidence type="ECO:0000313" key="1">
    <source>
        <dbReference type="EMBL" id="EAQ93795.1"/>
    </source>
</evidence>
<protein>
    <submittedName>
        <fullName evidence="1">Uncharacterized protein</fullName>
    </submittedName>
</protein>
<gene>
    <name evidence="1" type="ORF">CHGG_02030</name>
</gene>
<accession>Q2HCM4</accession>
<dbReference type="AlphaFoldDB" id="Q2HCM4"/>
<dbReference type="Proteomes" id="UP000001056">
    <property type="component" value="Unassembled WGS sequence"/>
</dbReference>
<dbReference type="VEuPathDB" id="FungiDB:CHGG_02030"/>